<evidence type="ECO:0000259" key="1">
    <source>
        <dbReference type="Pfam" id="PF01323"/>
    </source>
</evidence>
<dbReference type="GO" id="GO:0016491">
    <property type="term" value="F:oxidoreductase activity"/>
    <property type="evidence" value="ECO:0007669"/>
    <property type="project" value="InterPro"/>
</dbReference>
<feature type="domain" description="DSBA-like thioredoxin" evidence="1">
    <location>
        <begin position="41"/>
        <end position="240"/>
    </location>
</feature>
<dbReference type="PANTHER" id="PTHR13887:SF41">
    <property type="entry name" value="THIOREDOXIN SUPERFAMILY PROTEIN"/>
    <property type="match status" value="1"/>
</dbReference>
<dbReference type="Pfam" id="PF01323">
    <property type="entry name" value="DSBA"/>
    <property type="match status" value="1"/>
</dbReference>
<evidence type="ECO:0000313" key="2">
    <source>
        <dbReference type="EMBL" id="ALA58364.1"/>
    </source>
</evidence>
<organism evidence="2 3">
    <name type="scientific">Nitrospira moscoviensis</name>
    <dbReference type="NCBI Taxonomy" id="42253"/>
    <lineage>
        <taxon>Bacteria</taxon>
        <taxon>Pseudomonadati</taxon>
        <taxon>Nitrospirota</taxon>
        <taxon>Nitrospiria</taxon>
        <taxon>Nitrospirales</taxon>
        <taxon>Nitrospiraceae</taxon>
        <taxon>Nitrospira</taxon>
    </lineage>
</organism>
<dbReference type="InterPro" id="IPR001853">
    <property type="entry name" value="DSBA-like_thioredoxin_dom"/>
</dbReference>
<dbReference type="STRING" id="42253.NITMOv2_1945"/>
<dbReference type="Gene3D" id="3.40.30.10">
    <property type="entry name" value="Glutaredoxin"/>
    <property type="match status" value="1"/>
</dbReference>
<dbReference type="PATRIC" id="fig|42253.5.peg.1916"/>
<dbReference type="InterPro" id="IPR036249">
    <property type="entry name" value="Thioredoxin-like_sf"/>
</dbReference>
<name>A0A0K2GBW5_NITMO</name>
<dbReference type="EMBL" id="CP011801">
    <property type="protein sequence ID" value="ALA58364.1"/>
    <property type="molecule type" value="Genomic_DNA"/>
</dbReference>
<protein>
    <submittedName>
        <fullName evidence="2">Putative thiol oxidoreductase, DsbA family, FrnE subfamily</fullName>
    </submittedName>
</protein>
<evidence type="ECO:0000313" key="3">
    <source>
        <dbReference type="Proteomes" id="UP000069205"/>
    </source>
</evidence>
<keyword evidence="3" id="KW-1185">Reference proteome</keyword>
<dbReference type="KEGG" id="nmv:NITMOv2_1945"/>
<gene>
    <name evidence="2" type="ORF">NITMOv2_1945</name>
</gene>
<dbReference type="PANTHER" id="PTHR13887">
    <property type="entry name" value="GLUTATHIONE S-TRANSFERASE KAPPA"/>
    <property type="match status" value="1"/>
</dbReference>
<accession>A0A0K2GBW5</accession>
<dbReference type="Proteomes" id="UP000069205">
    <property type="component" value="Chromosome"/>
</dbReference>
<sequence>MIVLEAPESTYSTERCPLPNRPLSVITVHVIHEKGDAMAFTIDVFSDLICPWCYIGKRRLSQALAQLGPDMETEVHWRPFQLNPAMPREGMDRQAYRTAKFGSWARSQALDAQVARAGVEVGIQFDFDRMARTPNTSLAHRLVVLGRQEKVEDAVVERLFRAYFTEGYDIGNADVLVAMAVKSGIDGETARRYLDSDEAVRELQAEEARARNLGITGVPFFVLNDVHAMSGAQPAEVLAAGIRKVLERGASSAR</sequence>
<reference evidence="2 3" key="1">
    <citation type="journal article" date="2015" name="Proc. Natl. Acad. Sci. U.S.A.">
        <title>Expanded metabolic versatility of ubiquitous nitrite-oxidizing bacteria from the genus Nitrospira.</title>
        <authorList>
            <person name="Koch H."/>
            <person name="Lucker S."/>
            <person name="Albertsen M."/>
            <person name="Kitzinger K."/>
            <person name="Herbold C."/>
            <person name="Spieck E."/>
            <person name="Nielsen P.H."/>
            <person name="Wagner M."/>
            <person name="Daims H."/>
        </authorList>
    </citation>
    <scope>NUCLEOTIDE SEQUENCE [LARGE SCALE GENOMIC DNA]</scope>
    <source>
        <strain evidence="2 3">NSP M-1</strain>
    </source>
</reference>
<dbReference type="SUPFAM" id="SSF52833">
    <property type="entry name" value="Thioredoxin-like"/>
    <property type="match status" value="1"/>
</dbReference>
<dbReference type="AlphaFoldDB" id="A0A0K2GBW5"/>
<dbReference type="CDD" id="cd03024">
    <property type="entry name" value="DsbA_FrnE"/>
    <property type="match status" value="1"/>
</dbReference>
<proteinExistence type="predicted"/>